<feature type="non-terminal residue" evidence="1">
    <location>
        <position position="1"/>
    </location>
</feature>
<reference evidence="1" key="1">
    <citation type="submission" date="2018-05" db="EMBL/GenBank/DDBJ databases">
        <authorList>
            <person name="Lanie J.A."/>
            <person name="Ng W.-L."/>
            <person name="Kazmierczak K.M."/>
            <person name="Andrzejewski T.M."/>
            <person name="Davidsen T.M."/>
            <person name="Wayne K.J."/>
            <person name="Tettelin H."/>
            <person name="Glass J.I."/>
            <person name="Rusch D."/>
            <person name="Podicherti R."/>
            <person name="Tsui H.-C.T."/>
            <person name="Winkler M.E."/>
        </authorList>
    </citation>
    <scope>NUCLEOTIDE SEQUENCE</scope>
</reference>
<protein>
    <submittedName>
        <fullName evidence="1">Uncharacterized protein</fullName>
    </submittedName>
</protein>
<dbReference type="EMBL" id="UINC01009458">
    <property type="protein sequence ID" value="SVA42415.1"/>
    <property type="molecule type" value="Genomic_DNA"/>
</dbReference>
<evidence type="ECO:0000313" key="1">
    <source>
        <dbReference type="EMBL" id="SVA42415.1"/>
    </source>
</evidence>
<organism evidence="1">
    <name type="scientific">marine metagenome</name>
    <dbReference type="NCBI Taxonomy" id="408172"/>
    <lineage>
        <taxon>unclassified sequences</taxon>
        <taxon>metagenomes</taxon>
        <taxon>ecological metagenomes</taxon>
    </lineage>
</organism>
<dbReference type="AlphaFoldDB" id="A0A381VQ31"/>
<proteinExistence type="predicted"/>
<accession>A0A381VQ31</accession>
<sequence length="52" mass="5463">VVLISEAATASIISPAQGAQQLCSNKLDSPLGVSNLGLLYFSAFKLSFMLTF</sequence>
<gene>
    <name evidence="1" type="ORF">METZ01_LOCUS95269</name>
</gene>
<name>A0A381VQ31_9ZZZZ</name>